<sequence length="72" mass="8083">MLREAEERIVLNGVKISSGSPSINHILFADDTLIFCKATLEEGETIMKIVSDYEEASGQKINYDKCIISFEK</sequence>
<protein>
    <recommendedName>
        <fullName evidence="1">Reverse transcriptase domain-containing protein</fullName>
    </recommendedName>
</protein>
<organism evidence="2 3">
    <name type="scientific">Lithospermum erythrorhizon</name>
    <name type="common">Purple gromwell</name>
    <name type="synonym">Lithospermum officinale var. erythrorhizon</name>
    <dbReference type="NCBI Taxonomy" id="34254"/>
    <lineage>
        <taxon>Eukaryota</taxon>
        <taxon>Viridiplantae</taxon>
        <taxon>Streptophyta</taxon>
        <taxon>Embryophyta</taxon>
        <taxon>Tracheophyta</taxon>
        <taxon>Spermatophyta</taxon>
        <taxon>Magnoliopsida</taxon>
        <taxon>eudicotyledons</taxon>
        <taxon>Gunneridae</taxon>
        <taxon>Pentapetalae</taxon>
        <taxon>asterids</taxon>
        <taxon>lamiids</taxon>
        <taxon>Boraginales</taxon>
        <taxon>Boraginaceae</taxon>
        <taxon>Boraginoideae</taxon>
        <taxon>Lithospermeae</taxon>
        <taxon>Lithospermum</taxon>
    </lineage>
</organism>
<evidence type="ECO:0000313" key="2">
    <source>
        <dbReference type="EMBL" id="GAA0148549.1"/>
    </source>
</evidence>
<accession>A0AAV3PAH0</accession>
<dbReference type="EMBL" id="BAABME010017046">
    <property type="protein sequence ID" value="GAA0148549.1"/>
    <property type="molecule type" value="Genomic_DNA"/>
</dbReference>
<dbReference type="Pfam" id="PF00078">
    <property type="entry name" value="RVT_1"/>
    <property type="match status" value="1"/>
</dbReference>
<dbReference type="InterPro" id="IPR000477">
    <property type="entry name" value="RT_dom"/>
</dbReference>
<name>A0AAV3PAH0_LITER</name>
<dbReference type="AlphaFoldDB" id="A0AAV3PAH0"/>
<feature type="domain" description="Reverse transcriptase" evidence="1">
    <location>
        <begin position="9"/>
        <end position="68"/>
    </location>
</feature>
<evidence type="ECO:0000313" key="3">
    <source>
        <dbReference type="Proteomes" id="UP001454036"/>
    </source>
</evidence>
<dbReference type="Proteomes" id="UP001454036">
    <property type="component" value="Unassembled WGS sequence"/>
</dbReference>
<comment type="caution">
    <text evidence="2">The sequence shown here is derived from an EMBL/GenBank/DDBJ whole genome shotgun (WGS) entry which is preliminary data.</text>
</comment>
<reference evidence="2 3" key="1">
    <citation type="submission" date="2024-01" db="EMBL/GenBank/DDBJ databases">
        <title>The complete chloroplast genome sequence of Lithospermum erythrorhizon: insights into the phylogenetic relationship among Boraginaceae species and the maternal lineages of purple gromwells.</title>
        <authorList>
            <person name="Okada T."/>
            <person name="Watanabe K."/>
        </authorList>
    </citation>
    <scope>NUCLEOTIDE SEQUENCE [LARGE SCALE GENOMIC DNA]</scope>
</reference>
<keyword evidence="3" id="KW-1185">Reference proteome</keyword>
<gene>
    <name evidence="2" type="ORF">LIER_36747</name>
</gene>
<proteinExistence type="predicted"/>
<evidence type="ECO:0000259" key="1">
    <source>
        <dbReference type="Pfam" id="PF00078"/>
    </source>
</evidence>